<evidence type="ECO:0000256" key="1">
    <source>
        <dbReference type="SAM" id="MobiDB-lite"/>
    </source>
</evidence>
<name>W2LI23_PHYNI</name>
<sequence length="222" mass="24176">QLALHHTSIENNRDFPPLNSRNFIIWMTRVTAALDGKNLLGFVTRAYYAGDSDPEFSDDDDLDPALFDENQAVSETLDEIGTPSADPSEGSSSSESSESNSTASDAGGDVEKTQGNLSVVKTLASTKQDEHKRVEKLKAKRNNAELKSTSPHGSKSEGVPDHKPSATNMCSCKYECAAVHGDPYYIQSYLMTMKYEEGTDLTAFIFEVEQAMKALPKPPTAS</sequence>
<feature type="non-terminal residue" evidence="2">
    <location>
        <position position="1"/>
    </location>
</feature>
<feature type="compositionally biased region" description="Basic and acidic residues" evidence="1">
    <location>
        <begin position="154"/>
        <end position="163"/>
    </location>
</feature>
<proteinExistence type="predicted"/>
<feature type="region of interest" description="Disordered" evidence="1">
    <location>
        <begin position="75"/>
        <end position="163"/>
    </location>
</feature>
<dbReference type="EMBL" id="KI678787">
    <property type="protein sequence ID" value="ETL97051.1"/>
    <property type="molecule type" value="Genomic_DNA"/>
</dbReference>
<protein>
    <submittedName>
        <fullName evidence="2">Uncharacterized protein</fullName>
    </submittedName>
</protein>
<reference evidence="2" key="1">
    <citation type="submission" date="2013-11" db="EMBL/GenBank/DDBJ databases">
        <title>The Genome Sequence of Phytophthora parasitica CHvinca01.</title>
        <authorList>
            <consortium name="The Broad Institute Genomics Platform"/>
            <person name="Russ C."/>
            <person name="Tyler B."/>
            <person name="Panabieres F."/>
            <person name="Shan W."/>
            <person name="Tripathy S."/>
            <person name="Grunwald N."/>
            <person name="Machado M."/>
            <person name="Johnson C.S."/>
            <person name="Arredondo F."/>
            <person name="Hong C."/>
            <person name="Coffey M."/>
            <person name="Young S.K."/>
            <person name="Zeng Q."/>
            <person name="Gargeya S."/>
            <person name="Fitzgerald M."/>
            <person name="Abouelleil A."/>
            <person name="Alvarado L."/>
            <person name="Chapman S.B."/>
            <person name="Gainer-Dewar J."/>
            <person name="Goldberg J."/>
            <person name="Griggs A."/>
            <person name="Gujja S."/>
            <person name="Hansen M."/>
            <person name="Howarth C."/>
            <person name="Imamovic A."/>
            <person name="Ireland A."/>
            <person name="Larimer J."/>
            <person name="McCowan C."/>
            <person name="Murphy C."/>
            <person name="Pearson M."/>
            <person name="Poon T.W."/>
            <person name="Priest M."/>
            <person name="Roberts A."/>
            <person name="Saif S."/>
            <person name="Shea T."/>
            <person name="Sykes S."/>
            <person name="Wortman J."/>
            <person name="Nusbaum C."/>
            <person name="Birren B."/>
        </authorList>
    </citation>
    <scope>NUCLEOTIDE SEQUENCE [LARGE SCALE GENOMIC DNA]</scope>
    <source>
        <strain evidence="2">CHvinca01</strain>
    </source>
</reference>
<dbReference type="Proteomes" id="UP000054423">
    <property type="component" value="Unassembled WGS sequence"/>
</dbReference>
<dbReference type="AlphaFoldDB" id="W2LI23"/>
<evidence type="ECO:0000313" key="2">
    <source>
        <dbReference type="EMBL" id="ETL97051.1"/>
    </source>
</evidence>
<feature type="compositionally biased region" description="Polar residues" evidence="1">
    <location>
        <begin position="113"/>
        <end position="126"/>
    </location>
</feature>
<accession>W2LI23</accession>
<feature type="compositionally biased region" description="Low complexity" evidence="1">
    <location>
        <begin position="82"/>
        <end position="107"/>
    </location>
</feature>
<feature type="compositionally biased region" description="Basic and acidic residues" evidence="1">
    <location>
        <begin position="127"/>
        <end position="137"/>
    </location>
</feature>
<dbReference type="OrthoDB" id="127095at2759"/>
<organism evidence="2">
    <name type="scientific">Phytophthora nicotianae</name>
    <name type="common">Potato buckeye rot agent</name>
    <name type="synonym">Phytophthora parasitica</name>
    <dbReference type="NCBI Taxonomy" id="4792"/>
    <lineage>
        <taxon>Eukaryota</taxon>
        <taxon>Sar</taxon>
        <taxon>Stramenopiles</taxon>
        <taxon>Oomycota</taxon>
        <taxon>Peronosporomycetes</taxon>
        <taxon>Peronosporales</taxon>
        <taxon>Peronosporaceae</taxon>
        <taxon>Phytophthora</taxon>
    </lineage>
</organism>
<gene>
    <name evidence="2" type="ORF">L917_05596</name>
</gene>